<dbReference type="InterPro" id="IPR017441">
    <property type="entry name" value="Protein_kinase_ATP_BS"/>
</dbReference>
<feature type="compositionally biased region" description="Basic and acidic residues" evidence="8">
    <location>
        <begin position="454"/>
        <end position="495"/>
    </location>
</feature>
<feature type="compositionally biased region" description="Low complexity" evidence="8">
    <location>
        <begin position="783"/>
        <end position="794"/>
    </location>
</feature>
<dbReference type="InterPro" id="IPR011009">
    <property type="entry name" value="Kinase-like_dom_sf"/>
</dbReference>
<feature type="compositionally biased region" description="Polar residues" evidence="8">
    <location>
        <begin position="619"/>
        <end position="634"/>
    </location>
</feature>
<dbReference type="PROSITE" id="PS00107">
    <property type="entry name" value="PROTEIN_KINASE_ATP"/>
    <property type="match status" value="1"/>
</dbReference>
<evidence type="ECO:0000259" key="9">
    <source>
        <dbReference type="PROSITE" id="PS50011"/>
    </source>
</evidence>
<reference evidence="10 11" key="1">
    <citation type="journal article" date="2017" name="Mol. Ecol.">
        <title>Comparative and population genomic landscape of Phellinus noxius: A hypervariable fungus causing root rot in trees.</title>
        <authorList>
            <person name="Chung C.L."/>
            <person name="Lee T.J."/>
            <person name="Akiba M."/>
            <person name="Lee H.H."/>
            <person name="Kuo T.H."/>
            <person name="Liu D."/>
            <person name="Ke H.M."/>
            <person name="Yokoi T."/>
            <person name="Roa M.B."/>
            <person name="Lu M.J."/>
            <person name="Chang Y.Y."/>
            <person name="Ann P.J."/>
            <person name="Tsai J.N."/>
            <person name="Chen C.Y."/>
            <person name="Tzean S.S."/>
            <person name="Ota Y."/>
            <person name="Hattori T."/>
            <person name="Sahashi N."/>
            <person name="Liou R.F."/>
            <person name="Kikuchi T."/>
            <person name="Tsai I.J."/>
        </authorList>
    </citation>
    <scope>NUCLEOTIDE SEQUENCE [LARGE SCALE GENOMIC DNA]</scope>
    <source>
        <strain evidence="10 11">FFPRI411160</strain>
    </source>
</reference>
<gene>
    <name evidence="10" type="ORF">PNOK_0231200</name>
</gene>
<feature type="compositionally biased region" description="Pro residues" evidence="8">
    <location>
        <begin position="553"/>
        <end position="568"/>
    </location>
</feature>
<dbReference type="GO" id="GO:0005524">
    <property type="term" value="F:ATP binding"/>
    <property type="evidence" value="ECO:0007669"/>
    <property type="project" value="UniProtKB-UniRule"/>
</dbReference>
<feature type="compositionally biased region" description="Pro residues" evidence="8">
    <location>
        <begin position="987"/>
        <end position="1002"/>
    </location>
</feature>
<feature type="compositionally biased region" description="Polar residues" evidence="8">
    <location>
        <begin position="68"/>
        <end position="83"/>
    </location>
</feature>
<feature type="region of interest" description="Disordered" evidence="8">
    <location>
        <begin position="145"/>
        <end position="170"/>
    </location>
</feature>
<evidence type="ECO:0000256" key="3">
    <source>
        <dbReference type="ARBA" id="ARBA00022679"/>
    </source>
</evidence>
<dbReference type="OrthoDB" id="266718at2759"/>
<evidence type="ECO:0000256" key="5">
    <source>
        <dbReference type="ARBA" id="ARBA00022777"/>
    </source>
</evidence>
<feature type="compositionally biased region" description="Polar residues" evidence="8">
    <location>
        <begin position="511"/>
        <end position="530"/>
    </location>
</feature>
<feature type="compositionally biased region" description="Polar residues" evidence="8">
    <location>
        <begin position="420"/>
        <end position="452"/>
    </location>
</feature>
<feature type="region of interest" description="Disordered" evidence="8">
    <location>
        <begin position="291"/>
        <end position="333"/>
    </location>
</feature>
<organism evidence="10 11">
    <name type="scientific">Pyrrhoderma noxium</name>
    <dbReference type="NCBI Taxonomy" id="2282107"/>
    <lineage>
        <taxon>Eukaryota</taxon>
        <taxon>Fungi</taxon>
        <taxon>Dikarya</taxon>
        <taxon>Basidiomycota</taxon>
        <taxon>Agaricomycotina</taxon>
        <taxon>Agaricomycetes</taxon>
        <taxon>Hymenochaetales</taxon>
        <taxon>Hymenochaetaceae</taxon>
        <taxon>Pyrrhoderma</taxon>
    </lineage>
</organism>
<feature type="binding site" evidence="7">
    <location>
        <position position="1189"/>
    </location>
    <ligand>
        <name>ATP</name>
        <dbReference type="ChEBI" id="CHEBI:30616"/>
    </ligand>
</feature>
<feature type="compositionally biased region" description="Acidic residues" evidence="8">
    <location>
        <begin position="929"/>
        <end position="942"/>
    </location>
</feature>
<dbReference type="Proteomes" id="UP000217199">
    <property type="component" value="Unassembled WGS sequence"/>
</dbReference>
<feature type="domain" description="Protein kinase" evidence="9">
    <location>
        <begin position="1160"/>
        <end position="1406"/>
    </location>
</feature>
<evidence type="ECO:0000256" key="1">
    <source>
        <dbReference type="ARBA" id="ARBA00006529"/>
    </source>
</evidence>
<evidence type="ECO:0000256" key="2">
    <source>
        <dbReference type="ARBA" id="ARBA00022527"/>
    </source>
</evidence>
<evidence type="ECO:0000256" key="7">
    <source>
        <dbReference type="PROSITE-ProRule" id="PRU10141"/>
    </source>
</evidence>
<dbReference type="InParanoid" id="A0A286USA8"/>
<proteinExistence type="inferred from homology"/>
<feature type="compositionally biased region" description="Polar residues" evidence="8">
    <location>
        <begin position="956"/>
        <end position="979"/>
    </location>
</feature>
<evidence type="ECO:0000256" key="4">
    <source>
        <dbReference type="ARBA" id="ARBA00022741"/>
    </source>
</evidence>
<feature type="compositionally biased region" description="Polar residues" evidence="8">
    <location>
        <begin position="673"/>
        <end position="722"/>
    </location>
</feature>
<feature type="compositionally biased region" description="Low complexity" evidence="8">
    <location>
        <begin position="824"/>
        <end position="838"/>
    </location>
</feature>
<evidence type="ECO:0000256" key="8">
    <source>
        <dbReference type="SAM" id="MobiDB-lite"/>
    </source>
</evidence>
<feature type="compositionally biased region" description="Polar residues" evidence="8">
    <location>
        <begin position="800"/>
        <end position="810"/>
    </location>
</feature>
<feature type="compositionally biased region" description="Polar residues" evidence="8">
    <location>
        <begin position="1058"/>
        <end position="1067"/>
    </location>
</feature>
<accession>A0A286USA8</accession>
<dbReference type="STRING" id="2282107.A0A286USA8"/>
<keyword evidence="2" id="KW-0723">Serine/threonine-protein kinase</keyword>
<keyword evidence="11" id="KW-1185">Reference proteome</keyword>
<feature type="compositionally biased region" description="Low complexity" evidence="8">
    <location>
        <begin position="94"/>
        <end position="109"/>
    </location>
</feature>
<comment type="caution">
    <text evidence="10">The sequence shown here is derived from an EMBL/GenBank/DDBJ whole genome shotgun (WGS) entry which is preliminary data.</text>
</comment>
<dbReference type="EMBL" id="NBII01000002">
    <property type="protein sequence ID" value="PAV22355.1"/>
    <property type="molecule type" value="Genomic_DNA"/>
</dbReference>
<feature type="compositionally biased region" description="Polar residues" evidence="8">
    <location>
        <begin position="397"/>
        <end position="409"/>
    </location>
</feature>
<protein>
    <submittedName>
        <fullName evidence="10">Pkinase-domain-containing</fullName>
    </submittedName>
</protein>
<dbReference type="Gene3D" id="1.10.510.10">
    <property type="entry name" value="Transferase(Phosphotransferase) domain 1"/>
    <property type="match status" value="1"/>
</dbReference>
<dbReference type="InterPro" id="IPR000719">
    <property type="entry name" value="Prot_kinase_dom"/>
</dbReference>
<dbReference type="PANTHER" id="PTHR11584">
    <property type="entry name" value="SERINE/THREONINE PROTEIN KINASE"/>
    <property type="match status" value="1"/>
</dbReference>
<keyword evidence="5" id="KW-0418">Kinase</keyword>
<dbReference type="Pfam" id="PF00069">
    <property type="entry name" value="Pkinase"/>
    <property type="match status" value="1"/>
</dbReference>
<dbReference type="PANTHER" id="PTHR11584:SF369">
    <property type="entry name" value="MITOGEN-ACTIVATED PROTEIN KINASE KINASE KINASE 19-RELATED"/>
    <property type="match status" value="1"/>
</dbReference>
<sequence>MADDTQSSGHGRRRLQRARGPLYVTNPGNDSDEDVRTTNVQRVNPNAYPLPPLPSPSSHSPYSEQCPLPSTSLPTKSYMSNNVIPEANPYAHRSSPSNPSLSSPGSSSPAAENTPPPSTPGINGPSEELNLPVDDRLECRQPIIANRVMDRTRTQQRPAGTGQAPPPIVTDGTMYNSPMRKIMILATADCDNYQSLDITGIRDSIVVKEKIFTKLQISDDQQPFFSIYRTEIGSFALGAALSDENLMSVCLKEGDDRGTVKFLVQHTSAPVHLRPPTTTNASHVPPVLPLPYDGLGTPSQKARSTRSNHETMSSTSESFPIDQFPGNEGSISDDFDQLERERLRNTVKPPHAQPLYFSTPYNPASPMDPRRIPPPSIRDASPRRPLSPSKTLMLDTGSINTYSSGSTLTARDRNRGFITPTAQQAFSPSPNGNDNTSSSPSWRKTHVHSASDTAPDRDRQLELERQQLAEREARATRRDGRLDNATKPRRQKDYLEPWVVVPSPKNEKSTTAENVTSRPLINAPSPSGQYATEISNMYQYERSPFSRSRGNLPPVPVQPRGPPPPPPTEVNRSHRPHGQVVPPNWAVRYNGGDQRTPLQSTKSRLAAAKSLDNLRSPLIASSSGSTSRKPNQANPVRPTVTAKNPPTGSFVDMDSPTSRREPPSAGLPKSFDTRNNFSPTYGSPRPVNSTSQSQADTGSSSQRSQSNRELPTSNTFLNLNSWKTDDPSKLRATADDIGASPTPTRVPRPLPPVHGTYSSSSNSAIDFANFDIDDSRSPRGVSPHHPYAAPPTHTIRALPPTNSLSQSTSKPADKIALPNPPHLSESSPLSRGHGSSSPDSPRRAPTDKREAELRESELALLNAHDSPVYDGDIESTGTIKRGDRSWASQFGSQLSNEGTLKPGRGGDKRLPEIRAPLITGEISSSTIDDGNESDIDYDDDEGNSLWAEPLKPQNPPKSQLDISPTLTTSGSSTQVSRSAYGQAGIPPNFPPPNFPPPPPPPIQTSNRRKNDRSGRSNRDSQFIKAGESTWAPRPPPEEITERLDSFFPNHDLDEPLIDSSSGGSSPTAAEPPIRGFQGSSADKEKKFRHKKSIRVVAAEGKKKIDRSSKSDSSTVSTMLRRRNTKLWGSKLEEVTTFPAPNVPSVPESPTHLNPKPIFKWVRGELIGKGTYGRVYLALNATTGEMIAVKQVEIPKTEADRDDKRQLGFEQTPDFLSIFLEYVPGGSVAGCLRKHGKFDDQVSRSFTSQILAGLEYLHHNGIIHRDLKADNLLVDPSGICKISDFGISKRTEDINQNGIHTSMMGSVFWMAPEVVQAARKGEQHGYNGKVDIWSLGCVVLEMWAGRRPWQDTDAIAVIYELITKQKAPPVPPDVKLGPDADDFRAKCFAIKADERPSASELRQHPYLIMQPGWSFTGFK</sequence>
<feature type="compositionally biased region" description="Basic and acidic residues" evidence="8">
    <location>
        <begin position="723"/>
        <end position="734"/>
    </location>
</feature>
<feature type="region of interest" description="Disordered" evidence="8">
    <location>
        <begin position="543"/>
        <end position="602"/>
    </location>
</feature>
<dbReference type="SMART" id="SM00220">
    <property type="entry name" value="S_TKc"/>
    <property type="match status" value="1"/>
</dbReference>
<evidence type="ECO:0000313" key="11">
    <source>
        <dbReference type="Proteomes" id="UP000217199"/>
    </source>
</evidence>
<dbReference type="PROSITE" id="PS50011">
    <property type="entry name" value="PROTEIN_KINASE_DOM"/>
    <property type="match status" value="1"/>
</dbReference>
<dbReference type="SUPFAM" id="SSF56112">
    <property type="entry name" value="Protein kinase-like (PK-like)"/>
    <property type="match status" value="1"/>
</dbReference>
<dbReference type="GO" id="GO:0004674">
    <property type="term" value="F:protein serine/threonine kinase activity"/>
    <property type="evidence" value="ECO:0007669"/>
    <property type="project" value="UniProtKB-KW"/>
</dbReference>
<feature type="region of interest" description="Disordered" evidence="8">
    <location>
        <begin position="345"/>
        <end position="530"/>
    </location>
</feature>
<feature type="compositionally biased region" description="Polar residues" evidence="8">
    <location>
        <begin position="886"/>
        <end position="898"/>
    </location>
</feature>
<comment type="similarity">
    <text evidence="1">Belongs to the protein kinase superfamily. STE Ser/Thr protein kinase family. MAP kinase kinase kinase subfamily.</text>
</comment>
<name>A0A286USA8_9AGAM</name>
<keyword evidence="4 7" id="KW-0547">Nucleotide-binding</keyword>
<dbReference type="InterPro" id="IPR008271">
    <property type="entry name" value="Ser/Thr_kinase_AS"/>
</dbReference>
<evidence type="ECO:0000256" key="6">
    <source>
        <dbReference type="ARBA" id="ARBA00022840"/>
    </source>
</evidence>
<feature type="region of interest" description="Disordered" evidence="8">
    <location>
        <begin position="617"/>
        <end position="1091"/>
    </location>
</feature>
<feature type="region of interest" description="Disordered" evidence="8">
    <location>
        <begin position="1"/>
        <end position="130"/>
    </location>
</feature>
<keyword evidence="6 7" id="KW-0067">ATP-binding</keyword>
<feature type="compositionally biased region" description="Basic and acidic residues" evidence="8">
    <location>
        <begin position="840"/>
        <end position="857"/>
    </location>
</feature>
<evidence type="ECO:0000313" key="10">
    <source>
        <dbReference type="EMBL" id="PAV22355.1"/>
    </source>
</evidence>
<keyword evidence="3" id="KW-0808">Transferase</keyword>
<dbReference type="PROSITE" id="PS00108">
    <property type="entry name" value="PROTEIN_KINASE_ST"/>
    <property type="match status" value="1"/>
</dbReference>
<feature type="compositionally biased region" description="Basic and acidic residues" evidence="8">
    <location>
        <begin position="1035"/>
        <end position="1044"/>
    </location>
</feature>